<proteinExistence type="predicted"/>
<protein>
    <recommendedName>
        <fullName evidence="3">TGF-beta propeptide domain-containing protein</fullName>
    </recommendedName>
</protein>
<dbReference type="AlphaFoldDB" id="A0A1F8BAX5"/>
<dbReference type="Proteomes" id="UP000176404">
    <property type="component" value="Unassembled WGS sequence"/>
</dbReference>
<dbReference type="Pfam" id="PF00688">
    <property type="entry name" value="TGFb_propeptide"/>
    <property type="match status" value="1"/>
</dbReference>
<evidence type="ECO:0000259" key="3">
    <source>
        <dbReference type="Pfam" id="PF00688"/>
    </source>
</evidence>
<reference evidence="4 5" key="1">
    <citation type="journal article" date="2016" name="Nat. Commun.">
        <title>Thousands of microbial genomes shed light on interconnected biogeochemical processes in an aquifer system.</title>
        <authorList>
            <person name="Anantharaman K."/>
            <person name="Brown C.T."/>
            <person name="Hug L.A."/>
            <person name="Sharon I."/>
            <person name="Castelle C.J."/>
            <person name="Probst A.J."/>
            <person name="Thomas B.C."/>
            <person name="Singh A."/>
            <person name="Wilkins M.J."/>
            <person name="Karaoz U."/>
            <person name="Brodie E.L."/>
            <person name="Williams K.H."/>
            <person name="Hubbard S.S."/>
            <person name="Banfield J.F."/>
        </authorList>
    </citation>
    <scope>NUCLEOTIDE SEQUENCE [LARGE SCALE GENOMIC DNA]</scope>
</reference>
<evidence type="ECO:0000256" key="1">
    <source>
        <dbReference type="SAM" id="MobiDB-lite"/>
    </source>
</evidence>
<feature type="compositionally biased region" description="Low complexity" evidence="1">
    <location>
        <begin position="89"/>
        <end position="98"/>
    </location>
</feature>
<organism evidence="4 5">
    <name type="scientific">Candidatus Woesebacteria bacterium RIFCSPLOWO2_01_FULL_39_10b</name>
    <dbReference type="NCBI Taxonomy" id="1802517"/>
    <lineage>
        <taxon>Bacteria</taxon>
        <taxon>Candidatus Woeseibacteriota</taxon>
    </lineage>
</organism>
<sequence length="285" mass="30930">MNEDVIKGSEFSREKKEKFGKLPNISRAEKIIIALGVLSLILTLIGGVFFLGRMSRFSETDELITPSPHPSPTPFQEPSETPLPAQSGTPTPTKKSNPTPLPSVTPAPAIKTKILSSSASLDGFRSSNGEGHSGLEIRSGRNMYLVSRGFVSFNLSNIPSGANIQKAILRLYQAKIIGNPYSVGGSLKVDHLTYGDSLEDGDYAISTLTSSFATLATNSAVEWKDVDVTDTVRDDIANARSKSQFRIHFQTENTGRDATGDFTYFEANENSQSSGNIPQLVVEYY</sequence>
<keyword evidence="2" id="KW-0812">Transmembrane</keyword>
<dbReference type="Gene3D" id="2.60.120.970">
    <property type="match status" value="1"/>
</dbReference>
<feature type="compositionally biased region" description="Polar residues" evidence="1">
    <location>
        <begin position="76"/>
        <end position="88"/>
    </location>
</feature>
<dbReference type="InterPro" id="IPR001111">
    <property type="entry name" value="TGF-b_propeptide"/>
</dbReference>
<evidence type="ECO:0000313" key="5">
    <source>
        <dbReference type="Proteomes" id="UP000176404"/>
    </source>
</evidence>
<dbReference type="EMBL" id="MGHD01000004">
    <property type="protein sequence ID" value="OGM60508.1"/>
    <property type="molecule type" value="Genomic_DNA"/>
</dbReference>
<evidence type="ECO:0000313" key="4">
    <source>
        <dbReference type="EMBL" id="OGM60508.1"/>
    </source>
</evidence>
<gene>
    <name evidence="4" type="ORF">A2892_00595</name>
</gene>
<keyword evidence="2" id="KW-1133">Transmembrane helix</keyword>
<accession>A0A1F8BAX5</accession>
<feature type="domain" description="TGF-beta propeptide" evidence="3">
    <location>
        <begin position="151"/>
        <end position="256"/>
    </location>
</feature>
<keyword evidence="2" id="KW-0472">Membrane</keyword>
<feature type="transmembrane region" description="Helical" evidence="2">
    <location>
        <begin position="31"/>
        <end position="51"/>
    </location>
</feature>
<evidence type="ECO:0000256" key="2">
    <source>
        <dbReference type="SAM" id="Phobius"/>
    </source>
</evidence>
<comment type="caution">
    <text evidence="4">The sequence shown here is derived from an EMBL/GenBank/DDBJ whole genome shotgun (WGS) entry which is preliminary data.</text>
</comment>
<dbReference type="NCBIfam" id="NF033679">
    <property type="entry name" value="DNRLRE_dom"/>
    <property type="match status" value="1"/>
</dbReference>
<name>A0A1F8BAX5_9BACT</name>
<feature type="region of interest" description="Disordered" evidence="1">
    <location>
        <begin position="61"/>
        <end position="107"/>
    </location>
</feature>